<name>A0A0W8FNG5_9ZZZZ</name>
<protein>
    <submittedName>
        <fullName evidence="1">Uncharacterized protein</fullName>
    </submittedName>
</protein>
<evidence type="ECO:0000313" key="1">
    <source>
        <dbReference type="EMBL" id="KUG22463.1"/>
    </source>
</evidence>
<accession>A0A0W8FNG5</accession>
<sequence length="49" mass="5741">MANFELDNIIFKRNWRNNGSPMSIEEKIVVFFFNYSFTLKNGHSILSLG</sequence>
<comment type="caution">
    <text evidence="1">The sequence shown here is derived from an EMBL/GenBank/DDBJ whole genome shotgun (WGS) entry which is preliminary data.</text>
</comment>
<reference evidence="1" key="1">
    <citation type="journal article" date="2015" name="Proc. Natl. Acad. Sci. U.S.A.">
        <title>Networks of energetic and metabolic interactions define dynamics in microbial communities.</title>
        <authorList>
            <person name="Embree M."/>
            <person name="Liu J.K."/>
            <person name="Al-Bassam M.M."/>
            <person name="Zengler K."/>
        </authorList>
    </citation>
    <scope>NUCLEOTIDE SEQUENCE</scope>
</reference>
<proteinExistence type="predicted"/>
<organism evidence="1">
    <name type="scientific">hydrocarbon metagenome</name>
    <dbReference type="NCBI Taxonomy" id="938273"/>
    <lineage>
        <taxon>unclassified sequences</taxon>
        <taxon>metagenomes</taxon>
        <taxon>ecological metagenomes</taxon>
    </lineage>
</organism>
<dbReference type="AlphaFoldDB" id="A0A0W8FNG5"/>
<dbReference type="EMBL" id="LNQE01000964">
    <property type="protein sequence ID" value="KUG22463.1"/>
    <property type="molecule type" value="Genomic_DNA"/>
</dbReference>
<gene>
    <name evidence="1" type="ORF">ASZ90_007746</name>
</gene>